<sequence length="296" mass="32173">METSDLSPFCSKRDCGELRRKTRSQFLQEKRLKAEDTTSLQFSEVSIQTLHSICAPVEASHKQSLNSHNLPSIGSSQSTFQQKEMGRSPLSASEACSSKDIRLIKAPEEAHAPPQDSNDAVEELWLEVSVEIDYGINLVVDLDLDRSTTGWLDLGRNYCLVLSPDKVVDGMQRCWGSNESAAVASVASGSSAEALRTDRTTAQDDDQLTTTLGIFTQEYGDAGSKTAQLGILAACVQVESQAESSTLGMEVRREGFSFASLERMPTYLATGFKGPAKKESSNANGNTDRMVVCIEV</sequence>
<organism evidence="2 3">
    <name type="scientific">Adiantum capillus-veneris</name>
    <name type="common">Maidenhair fern</name>
    <dbReference type="NCBI Taxonomy" id="13818"/>
    <lineage>
        <taxon>Eukaryota</taxon>
        <taxon>Viridiplantae</taxon>
        <taxon>Streptophyta</taxon>
        <taxon>Embryophyta</taxon>
        <taxon>Tracheophyta</taxon>
        <taxon>Polypodiopsida</taxon>
        <taxon>Polypodiidae</taxon>
        <taxon>Polypodiales</taxon>
        <taxon>Pteridineae</taxon>
        <taxon>Pteridaceae</taxon>
        <taxon>Vittarioideae</taxon>
        <taxon>Adiantum</taxon>
    </lineage>
</organism>
<dbReference type="EMBL" id="JABFUD020000015">
    <property type="protein sequence ID" value="KAI5069639.1"/>
    <property type="molecule type" value="Genomic_DNA"/>
</dbReference>
<reference evidence="2" key="1">
    <citation type="submission" date="2021-01" db="EMBL/GenBank/DDBJ databases">
        <title>Adiantum capillus-veneris genome.</title>
        <authorList>
            <person name="Fang Y."/>
            <person name="Liao Q."/>
        </authorList>
    </citation>
    <scope>NUCLEOTIDE SEQUENCE</scope>
    <source>
        <strain evidence="2">H3</strain>
        <tissue evidence="2">Leaf</tissue>
    </source>
</reference>
<protein>
    <submittedName>
        <fullName evidence="2">Uncharacterized protein</fullName>
    </submittedName>
</protein>
<dbReference type="AlphaFoldDB" id="A0A9D4ZC31"/>
<feature type="region of interest" description="Disordered" evidence="1">
    <location>
        <begin position="65"/>
        <end position="94"/>
    </location>
</feature>
<dbReference type="Proteomes" id="UP000886520">
    <property type="component" value="Chromosome 15"/>
</dbReference>
<gene>
    <name evidence="2" type="ORF">GOP47_0015940</name>
</gene>
<name>A0A9D4ZC31_ADICA</name>
<comment type="caution">
    <text evidence="2">The sequence shown here is derived from an EMBL/GenBank/DDBJ whole genome shotgun (WGS) entry which is preliminary data.</text>
</comment>
<evidence type="ECO:0000313" key="2">
    <source>
        <dbReference type="EMBL" id="KAI5069639.1"/>
    </source>
</evidence>
<accession>A0A9D4ZC31</accession>
<dbReference type="OrthoDB" id="1935701at2759"/>
<keyword evidence="3" id="KW-1185">Reference proteome</keyword>
<proteinExistence type="predicted"/>
<feature type="compositionally biased region" description="Polar residues" evidence="1">
    <location>
        <begin position="65"/>
        <end position="82"/>
    </location>
</feature>
<evidence type="ECO:0000256" key="1">
    <source>
        <dbReference type="SAM" id="MobiDB-lite"/>
    </source>
</evidence>
<evidence type="ECO:0000313" key="3">
    <source>
        <dbReference type="Proteomes" id="UP000886520"/>
    </source>
</evidence>